<sequence length="258" mass="29071">MDRAYWRSLFATMPHALLSSLRQHGLKGVYLTLAVFVFRRLWFPLQMGPVIRLTNWREAANYMDNFILGELRHPEVERWVQSQPGVVIEVGVNVGITSRWWLAQNPDVQVIGVDMMQEALDYTGRCVGELNQARRWHPVVGAVGDTAGSMEVVFDDPLEGTNSLDNAQGGNRRTVEINMLDAYLQRAPQLPPLLLKIDIEGYGALALQGASTLLQTVPWVVVETHHAEELSQSAALLTKSGFGLRHFHGRTMWWSRLS</sequence>
<comment type="caution">
    <text evidence="2">The sequence shown here is derived from an EMBL/GenBank/DDBJ whole genome shotgun (WGS) entry which is preliminary data.</text>
</comment>
<evidence type="ECO:0000313" key="2">
    <source>
        <dbReference type="EMBL" id="MBB5039585.1"/>
    </source>
</evidence>
<dbReference type="InterPro" id="IPR052514">
    <property type="entry name" value="SAM-dependent_MTase"/>
</dbReference>
<dbReference type="NCBIfam" id="TIGR01444">
    <property type="entry name" value="fkbM_fam"/>
    <property type="match status" value="1"/>
</dbReference>
<evidence type="ECO:0000313" key="3">
    <source>
        <dbReference type="Proteomes" id="UP000534294"/>
    </source>
</evidence>
<keyword evidence="2" id="KW-0489">Methyltransferase</keyword>
<dbReference type="PANTHER" id="PTHR34203:SF15">
    <property type="entry name" value="SLL1173 PROTEIN"/>
    <property type="match status" value="1"/>
</dbReference>
<dbReference type="Gene3D" id="3.40.50.150">
    <property type="entry name" value="Vaccinia Virus protein VP39"/>
    <property type="match status" value="1"/>
</dbReference>
<dbReference type="Proteomes" id="UP000534294">
    <property type="component" value="Unassembled WGS sequence"/>
</dbReference>
<dbReference type="RefSeq" id="WP_184211508.1">
    <property type="nucleotide sequence ID" value="NZ_JACHIF010000009.1"/>
</dbReference>
<organism evidence="2 3">
    <name type="scientific">Prosthecobacter dejongeii</name>
    <dbReference type="NCBI Taxonomy" id="48465"/>
    <lineage>
        <taxon>Bacteria</taxon>
        <taxon>Pseudomonadati</taxon>
        <taxon>Verrucomicrobiota</taxon>
        <taxon>Verrucomicrobiia</taxon>
        <taxon>Verrucomicrobiales</taxon>
        <taxon>Verrucomicrobiaceae</taxon>
        <taxon>Prosthecobacter</taxon>
    </lineage>
</organism>
<dbReference type="GO" id="GO:0032259">
    <property type="term" value="P:methylation"/>
    <property type="evidence" value="ECO:0007669"/>
    <property type="project" value="UniProtKB-KW"/>
</dbReference>
<reference evidence="2 3" key="1">
    <citation type="submission" date="2020-08" db="EMBL/GenBank/DDBJ databases">
        <title>Genomic Encyclopedia of Type Strains, Phase IV (KMG-IV): sequencing the most valuable type-strain genomes for metagenomic binning, comparative biology and taxonomic classification.</title>
        <authorList>
            <person name="Goeker M."/>
        </authorList>
    </citation>
    <scope>NUCLEOTIDE SEQUENCE [LARGE SCALE GENOMIC DNA]</scope>
    <source>
        <strain evidence="2 3">DSM 12251</strain>
    </source>
</reference>
<keyword evidence="3" id="KW-1185">Reference proteome</keyword>
<name>A0A7W7YP64_9BACT</name>
<dbReference type="EMBL" id="JACHIF010000009">
    <property type="protein sequence ID" value="MBB5039585.1"/>
    <property type="molecule type" value="Genomic_DNA"/>
</dbReference>
<dbReference type="InterPro" id="IPR006342">
    <property type="entry name" value="FkbM_mtfrase"/>
</dbReference>
<gene>
    <name evidence="2" type="ORF">HNQ64_003860</name>
</gene>
<proteinExistence type="predicted"/>
<dbReference type="GO" id="GO:0008168">
    <property type="term" value="F:methyltransferase activity"/>
    <property type="evidence" value="ECO:0007669"/>
    <property type="project" value="UniProtKB-KW"/>
</dbReference>
<dbReference type="AlphaFoldDB" id="A0A7W7YP64"/>
<dbReference type="SUPFAM" id="SSF53335">
    <property type="entry name" value="S-adenosyl-L-methionine-dependent methyltransferases"/>
    <property type="match status" value="1"/>
</dbReference>
<feature type="domain" description="Methyltransferase FkbM" evidence="1">
    <location>
        <begin position="159"/>
        <end position="228"/>
    </location>
</feature>
<keyword evidence="2" id="KW-0808">Transferase</keyword>
<dbReference type="Pfam" id="PF05050">
    <property type="entry name" value="Methyltransf_21"/>
    <property type="match status" value="1"/>
</dbReference>
<evidence type="ECO:0000259" key="1">
    <source>
        <dbReference type="Pfam" id="PF05050"/>
    </source>
</evidence>
<dbReference type="PANTHER" id="PTHR34203">
    <property type="entry name" value="METHYLTRANSFERASE, FKBM FAMILY PROTEIN"/>
    <property type="match status" value="1"/>
</dbReference>
<protein>
    <submittedName>
        <fullName evidence="2">FkbM family methyltransferase</fullName>
    </submittedName>
</protein>
<accession>A0A7W7YP64</accession>
<dbReference type="InterPro" id="IPR029063">
    <property type="entry name" value="SAM-dependent_MTases_sf"/>
</dbReference>